<evidence type="ECO:0000259" key="4">
    <source>
        <dbReference type="PROSITE" id="PS51211"/>
    </source>
</evidence>
<dbReference type="InterPro" id="IPR015816">
    <property type="entry name" value="Vitellinogen_b-sht_N"/>
</dbReference>
<dbReference type="SMART" id="SM00638">
    <property type="entry name" value="LPD_N"/>
    <property type="match status" value="1"/>
</dbReference>
<dbReference type="InterPro" id="IPR015255">
    <property type="entry name" value="Vitellinogen_open_b-sht"/>
</dbReference>
<keyword evidence="1 3" id="KW-0732">Signal</keyword>
<comment type="caution">
    <text evidence="2">Lacks conserved residue(s) required for the propagation of feature annotation.</text>
</comment>
<dbReference type="InterPro" id="IPR001846">
    <property type="entry name" value="VWF_type-D"/>
</dbReference>
<feature type="signal peptide" evidence="3">
    <location>
        <begin position="1"/>
        <end position="20"/>
    </location>
</feature>
<organism evidence="6 7">
    <name type="scientific">Daphnia galeata</name>
    <dbReference type="NCBI Taxonomy" id="27404"/>
    <lineage>
        <taxon>Eukaryota</taxon>
        <taxon>Metazoa</taxon>
        <taxon>Ecdysozoa</taxon>
        <taxon>Arthropoda</taxon>
        <taxon>Crustacea</taxon>
        <taxon>Branchiopoda</taxon>
        <taxon>Diplostraca</taxon>
        <taxon>Cladocera</taxon>
        <taxon>Anomopoda</taxon>
        <taxon>Daphniidae</taxon>
        <taxon>Daphnia</taxon>
    </lineage>
</organism>
<dbReference type="Pfam" id="PF01347">
    <property type="entry name" value="Vitellogenin_N"/>
    <property type="match status" value="1"/>
</dbReference>
<dbReference type="InterPro" id="IPR015819">
    <property type="entry name" value="Lipid_transp_b-sht_shell"/>
</dbReference>
<feature type="domain" description="VWFD" evidence="5">
    <location>
        <begin position="1368"/>
        <end position="1550"/>
    </location>
</feature>
<gene>
    <name evidence="6" type="ORF">DGAL_LOCUS16914</name>
</gene>
<name>A0A8J2WQ35_9CRUS</name>
<dbReference type="InterPro" id="IPR050733">
    <property type="entry name" value="Vitellogenin/Apolipophorin"/>
</dbReference>
<dbReference type="GO" id="GO:0005319">
    <property type="term" value="F:lipid transporter activity"/>
    <property type="evidence" value="ECO:0007669"/>
    <property type="project" value="InterPro"/>
</dbReference>
<evidence type="ECO:0000256" key="1">
    <source>
        <dbReference type="ARBA" id="ARBA00022729"/>
    </source>
</evidence>
<dbReference type="InterPro" id="IPR011030">
    <property type="entry name" value="Lipovitellin_superhlx_dom"/>
</dbReference>
<dbReference type="InterPro" id="IPR001747">
    <property type="entry name" value="Vitellogenin_N"/>
</dbReference>
<dbReference type="EMBL" id="CAKKLH010000336">
    <property type="protein sequence ID" value="CAH0113112.1"/>
    <property type="molecule type" value="Genomic_DNA"/>
</dbReference>
<dbReference type="PROSITE" id="PS51233">
    <property type="entry name" value="VWFD"/>
    <property type="match status" value="1"/>
</dbReference>
<dbReference type="Pfam" id="PF09172">
    <property type="entry name" value="Vit_open_b-sht"/>
    <property type="match status" value="1"/>
</dbReference>
<dbReference type="SUPFAM" id="SSF48431">
    <property type="entry name" value="Lipovitellin-phosvitin complex, superhelical domain"/>
    <property type="match status" value="1"/>
</dbReference>
<feature type="chain" id="PRO_5035217284" description="Vitellogenin-1" evidence="3">
    <location>
        <begin position="21"/>
        <end position="1564"/>
    </location>
</feature>
<dbReference type="Gene3D" id="2.30.230.10">
    <property type="entry name" value="Lipovitellin, beta-sheet shell regions, chain A"/>
    <property type="match status" value="1"/>
</dbReference>
<dbReference type="SUPFAM" id="SSF56968">
    <property type="entry name" value="Lipovitellin-phosvitin complex, beta-sheet shell regions"/>
    <property type="match status" value="2"/>
</dbReference>
<evidence type="ECO:0000313" key="6">
    <source>
        <dbReference type="EMBL" id="CAH0113112.1"/>
    </source>
</evidence>
<reference evidence="6" key="1">
    <citation type="submission" date="2021-11" db="EMBL/GenBank/DDBJ databases">
        <authorList>
            <person name="Schell T."/>
        </authorList>
    </citation>
    <scope>NUCLEOTIDE SEQUENCE</scope>
    <source>
        <strain evidence="6">M5</strain>
    </source>
</reference>
<evidence type="ECO:0000259" key="5">
    <source>
        <dbReference type="PROSITE" id="PS51233"/>
    </source>
</evidence>
<dbReference type="Proteomes" id="UP000789390">
    <property type="component" value="Unassembled WGS sequence"/>
</dbReference>
<dbReference type="GO" id="GO:0045735">
    <property type="term" value="F:nutrient reservoir activity"/>
    <property type="evidence" value="ECO:0007669"/>
    <property type="project" value="UniProtKB-KW"/>
</dbReference>
<evidence type="ECO:0000256" key="2">
    <source>
        <dbReference type="PROSITE-ProRule" id="PRU00557"/>
    </source>
</evidence>
<comment type="caution">
    <text evidence="6">The sequence shown here is derived from an EMBL/GenBank/DDBJ whole genome shotgun (WGS) entry which is preliminary data.</text>
</comment>
<dbReference type="PANTHER" id="PTHR23345:SF33">
    <property type="entry name" value="CROSSVEINLESS D"/>
    <property type="match status" value="1"/>
</dbReference>
<keyword evidence="7" id="KW-1185">Reference proteome</keyword>
<accession>A0A8J2WQ35</accession>
<dbReference type="Gene3D" id="1.25.10.20">
    <property type="entry name" value="Vitellinogen, superhelical"/>
    <property type="match status" value="1"/>
</dbReference>
<evidence type="ECO:0008006" key="8">
    <source>
        <dbReference type="Google" id="ProtNLM"/>
    </source>
</evidence>
<dbReference type="PROSITE" id="PS51211">
    <property type="entry name" value="VITELLOGENIN"/>
    <property type="match status" value="1"/>
</dbReference>
<feature type="domain" description="Vitellogenin" evidence="4">
    <location>
        <begin position="26"/>
        <end position="703"/>
    </location>
</feature>
<dbReference type="Pfam" id="PF00094">
    <property type="entry name" value="VWD"/>
    <property type="match status" value="1"/>
</dbReference>
<sequence>MRLYYCCLFLLGLATNQVLGDSKPPFREGIEYRYEWEASMETDSGVNNQVATSTWFRGQLFVITKVEDAKWRSLLKVGIKNVSLAMRHGDKSPFGNTFIELTEINEQLSKPFHLLYSGSKVEAAAFPDDKEPLWSTNFKRSISSILQVDLSGMNNYIYSDKELSLYGKCGVNYYSSPLGENQHSVTKHRDLDSCPELPLGRWRTFIDMPSCPGGGQQTIAGLTSTARYVVAINRGYPELLKIESSGVVWLDPFGVDKSTMKSKTNVTMHLEKTRRSTESITPAKLTFKDHLKFVFQREEKTLDLKAAQNLMLHPDSLITGQENLRRKSQLDLINAVEFLSAESYTSEQRISMDVQPLSAISYQLGSLDYTNARALYKELAIAPKNEKLHSARLNLCFQNRNIFLDLILHSGSNVGIILLRDLILEGLVDGWTAARLVAYAGAYIKEPSEKLLLEFQQITEAKIPGEGDQLNVFKNAAILAVASLIGKTCSGPIVCRSVKIDEWQKKYYNIISSSSNSFAERALYVHALQNVGYGHVLDSMLEMAIKRAPLDDENANDLRVYIIKGLTPYKKQAKVWNILVRLLRDAKDSFRVRIAAAQVILDEHVTTEMLQLMQQLLLNENNSQVRHYVISALKTITDNNNPCNTHLSVKAKQILNAFANEKTATSSSSAEYAYDFLDSRSSFGSQLNMKTTSSEFDDLPGFVAGKVLYFVKGVTVQPFSFTVRMSGMRKYMTNLFSSTLQKEDLVMSRISATMDDFNFAPRRELGVSSMDITFKLHGTTIMFYNFDKNFLASALASATNLEFLHDLSFNIQRYATTGALLYTQPNGLGFPVSFIFSAPILISLKGSIAKTKQPGTVDLTKILNGSVYSGEIYGDHGILTHFTPLNVTQGVVRNRKAIFNVPLNLEVIVDPKKMQTDVTLINPKATNAIEISSFGRTILTLRPSETSYEKVKRACSQCPQLIVIPRKDSILKTETIANLSSTLMGTEAHAQVFSCDGGRSVGKQIQTVLEALNPLSMNFRGNLAGWAYLSFLQLQHHMFIQPEGRHCGFRGRIFRSSHLPVKELSLRFKVKSNISDDAEVSWQSGKMSVKIESNWKGETANSDRKGELDMTYEYRNAGSRNNVNVRAFVVRSPQLNIPKDFLICLKAESTFQPSPVDIIDISGYTQPPVAQGSIEYVMGDVSSSSQCPTDQFRFKMGIKASAGSWVMQRRKEANIWPYKECDMEKKNQNWAPGIVPQTEACYHAALDFTTLSNYNFEFKFAAVPFQLEKMMGKLGDLISLSLLPYWKAEPNSNSEQVGQSKEVGRVQVNVTFLPDKVEEGHQMVNLHWATNNVIERYDHINLPADNFLLPSTSISQTSRIAYEGDVIPSCLVTSQYIRTLDKVKFNTTFSPCYTLVTSDCGSNPLFGVFVRRTSGIYPLATKVQVGGHTIEIMPDESGRRKQFTVRANDLEIDVSNNSYTLPEGRDKFYVLKVRYQAPIYIISSPGAGLLVHYSGSHVAVFPTWFHKNQHCGLCGNFDGETDREWISPQGCPVNNATVLIASYTLGQTCYPNQEKLTCPENTFQ</sequence>
<protein>
    <recommendedName>
        <fullName evidence="8">Vitellogenin-1</fullName>
    </recommendedName>
</protein>
<dbReference type="SMART" id="SM00216">
    <property type="entry name" value="VWD"/>
    <property type="match status" value="1"/>
</dbReference>
<dbReference type="PANTHER" id="PTHR23345">
    <property type="entry name" value="VITELLOGENIN-RELATED"/>
    <property type="match status" value="1"/>
</dbReference>
<evidence type="ECO:0000256" key="3">
    <source>
        <dbReference type="SAM" id="SignalP"/>
    </source>
</evidence>
<proteinExistence type="predicted"/>
<dbReference type="SMART" id="SM01169">
    <property type="entry name" value="DUF1943"/>
    <property type="match status" value="1"/>
</dbReference>
<evidence type="ECO:0000313" key="7">
    <source>
        <dbReference type="Proteomes" id="UP000789390"/>
    </source>
</evidence>
<dbReference type="OrthoDB" id="5956066at2759"/>